<comment type="caution">
    <text evidence="1">The sequence shown here is derived from an EMBL/GenBank/DDBJ whole genome shotgun (WGS) entry which is preliminary data.</text>
</comment>
<accession>A0A7X2IX98</accession>
<gene>
    <name evidence="1" type="ORF">GJU40_01435</name>
</gene>
<name>A0A7X2IX98_9BACI</name>
<dbReference type="Pfam" id="PF02620">
    <property type="entry name" value="YceD"/>
    <property type="match status" value="1"/>
</dbReference>
<protein>
    <submittedName>
        <fullName evidence="1">DUF177 domain-containing protein</fullName>
    </submittedName>
</protein>
<sequence length="174" mass="19549">MNWTVSQLKQFIGKGFELDETADLSGLVQKHAELRDISPVRVTGRADVGSTRVTFHLKIQGTMVLPCSRTLVDVPYPFNVQTTETFLLKPSDYEMDEEEVHLVNGDTVDLTPVLEEAVLLEIPIQVFSESVDQEGAAPQEGKDWKLVSEEENRNKIDPRLAGLAQFFDKDDESK</sequence>
<dbReference type="Proteomes" id="UP000448867">
    <property type="component" value="Unassembled WGS sequence"/>
</dbReference>
<organism evidence="1 2">
    <name type="scientific">Metabacillus lacus</name>
    <dbReference type="NCBI Taxonomy" id="1983721"/>
    <lineage>
        <taxon>Bacteria</taxon>
        <taxon>Bacillati</taxon>
        <taxon>Bacillota</taxon>
        <taxon>Bacilli</taxon>
        <taxon>Bacillales</taxon>
        <taxon>Bacillaceae</taxon>
        <taxon>Metabacillus</taxon>
    </lineage>
</organism>
<dbReference type="RefSeq" id="WP_154305964.1">
    <property type="nucleotide sequence ID" value="NZ_WKKI01000002.1"/>
</dbReference>
<dbReference type="InterPro" id="IPR003772">
    <property type="entry name" value="YceD"/>
</dbReference>
<evidence type="ECO:0000313" key="2">
    <source>
        <dbReference type="Proteomes" id="UP000448867"/>
    </source>
</evidence>
<keyword evidence="2" id="KW-1185">Reference proteome</keyword>
<proteinExistence type="predicted"/>
<evidence type="ECO:0000313" key="1">
    <source>
        <dbReference type="EMBL" id="MRX70828.1"/>
    </source>
</evidence>
<dbReference type="AlphaFoldDB" id="A0A7X2IX98"/>
<reference evidence="1 2" key="1">
    <citation type="submission" date="2019-11" db="EMBL/GenBank/DDBJ databases">
        <title>Bacillus lacus genome.</title>
        <authorList>
            <person name="Allen C.J."/>
            <person name="Newman J.D."/>
        </authorList>
    </citation>
    <scope>NUCLEOTIDE SEQUENCE [LARGE SCALE GENOMIC DNA]</scope>
    <source>
        <strain evidence="1 2">KCTC 33946</strain>
    </source>
</reference>
<dbReference type="OrthoDB" id="9790372at2"/>
<dbReference type="EMBL" id="WKKI01000002">
    <property type="protein sequence ID" value="MRX70828.1"/>
    <property type="molecule type" value="Genomic_DNA"/>
</dbReference>